<evidence type="ECO:0000256" key="5">
    <source>
        <dbReference type="ARBA" id="ARBA00023239"/>
    </source>
</evidence>
<dbReference type="PANTHER" id="PTHR31559">
    <property type="entry name" value="PYRIDOXAL 5'-PHOSPHATE SYNTHASE SUBUNIT SNO"/>
    <property type="match status" value="1"/>
</dbReference>
<evidence type="ECO:0000256" key="4">
    <source>
        <dbReference type="ARBA" id="ARBA00022962"/>
    </source>
</evidence>
<name>A0A9W7CBE5_9STRA</name>
<dbReference type="EMBL" id="BRXZ01000122">
    <property type="protein sequence ID" value="GMI05613.1"/>
    <property type="molecule type" value="Genomic_DNA"/>
</dbReference>
<comment type="caution">
    <text evidence="8">The sequence shown here is derived from an EMBL/GenBank/DDBJ whole genome shotgun (WGS) entry which is preliminary data.</text>
</comment>
<dbReference type="AlphaFoldDB" id="A0A9W7CBE5"/>
<dbReference type="Proteomes" id="UP001165082">
    <property type="component" value="Unassembled WGS sequence"/>
</dbReference>
<dbReference type="Pfam" id="PF01174">
    <property type="entry name" value="SNO"/>
    <property type="match status" value="2"/>
</dbReference>
<keyword evidence="5" id="KW-0456">Lyase</keyword>
<dbReference type="NCBIfam" id="TIGR03800">
    <property type="entry name" value="PLP_synth_Pdx2"/>
    <property type="match status" value="1"/>
</dbReference>
<evidence type="ECO:0000256" key="6">
    <source>
        <dbReference type="ARBA" id="ARBA00049534"/>
    </source>
</evidence>
<dbReference type="PROSITE" id="PS51130">
    <property type="entry name" value="PDXT_SNO_2"/>
    <property type="match status" value="1"/>
</dbReference>
<protein>
    <recommendedName>
        <fullName evidence="2">glutaminase</fullName>
        <ecNumber evidence="2">3.5.1.2</ecNumber>
    </recommendedName>
</protein>
<evidence type="ECO:0000256" key="2">
    <source>
        <dbReference type="ARBA" id="ARBA00012918"/>
    </source>
</evidence>
<dbReference type="InterPro" id="IPR021196">
    <property type="entry name" value="PdxT/SNO_CS"/>
</dbReference>
<dbReference type="SUPFAM" id="SSF52317">
    <property type="entry name" value="Class I glutamine amidotransferase-like"/>
    <property type="match status" value="2"/>
</dbReference>
<keyword evidence="9" id="KW-1185">Reference proteome</keyword>
<evidence type="ECO:0000256" key="1">
    <source>
        <dbReference type="ARBA" id="ARBA00008345"/>
    </source>
</evidence>
<dbReference type="PANTHER" id="PTHR31559:SF0">
    <property type="entry name" value="PYRIDOXAL 5'-PHOSPHATE SYNTHASE SUBUNIT SNO1-RELATED"/>
    <property type="match status" value="1"/>
</dbReference>
<dbReference type="GO" id="GO:0004359">
    <property type="term" value="F:glutaminase activity"/>
    <property type="evidence" value="ECO:0007669"/>
    <property type="project" value="UniProtKB-EC"/>
</dbReference>
<dbReference type="Gene3D" id="3.40.50.880">
    <property type="match status" value="1"/>
</dbReference>
<accession>A0A9W7CBE5</accession>
<keyword evidence="4" id="KW-0315">Glutamine amidotransferase</keyword>
<evidence type="ECO:0000313" key="9">
    <source>
        <dbReference type="Proteomes" id="UP001165082"/>
    </source>
</evidence>
<gene>
    <name evidence="8" type="ORF">TrRE_jg7041</name>
</gene>
<dbReference type="GO" id="GO:0042823">
    <property type="term" value="P:pyridoxal phosphate biosynthetic process"/>
    <property type="evidence" value="ECO:0007669"/>
    <property type="project" value="InterPro"/>
</dbReference>
<sequence>MVLIGVLALQGAFEEHESALKACSDSVSTVQIRTAAQIRSLKLDGIVLPGGESTAMGLVGQVTESIWEELKKFINVEKRPAWGTCAGMILLAEKVVGASAVIVGGQAIIGGLDVLVCRNYFGSQISSFELGIPPPPSSSSSSSKASPEAEDLYPGVFIRAPAILSVSSDITVLSAVDAVPCRQANTTLEELDARISRGEDVTMLGVKATDDDDNWMNDDKEGGGEKKRRKIEKNKGDKAEKGEALTLPGATGKGGGRRVVCAARKGNVLCTSFHPELTDDLRWHEYFLRDIVGAKL</sequence>
<comment type="similarity">
    <text evidence="1">Belongs to the glutaminase PdxT/SNO family.</text>
</comment>
<dbReference type="OrthoDB" id="2039at2759"/>
<dbReference type="PROSITE" id="PS01236">
    <property type="entry name" value="PDXT_SNO_1"/>
    <property type="match status" value="1"/>
</dbReference>
<dbReference type="EC" id="3.5.1.2" evidence="2"/>
<dbReference type="GO" id="GO:1903600">
    <property type="term" value="C:glutaminase complex"/>
    <property type="evidence" value="ECO:0007669"/>
    <property type="project" value="TreeGrafter"/>
</dbReference>
<dbReference type="GO" id="GO:0005829">
    <property type="term" value="C:cytosol"/>
    <property type="evidence" value="ECO:0007669"/>
    <property type="project" value="TreeGrafter"/>
</dbReference>
<evidence type="ECO:0000313" key="8">
    <source>
        <dbReference type="EMBL" id="GMI05613.1"/>
    </source>
</evidence>
<feature type="region of interest" description="Disordered" evidence="7">
    <location>
        <begin position="212"/>
        <end position="240"/>
    </location>
</feature>
<dbReference type="GO" id="GO:0016829">
    <property type="term" value="F:lyase activity"/>
    <property type="evidence" value="ECO:0007669"/>
    <property type="project" value="UniProtKB-KW"/>
</dbReference>
<evidence type="ECO:0000256" key="3">
    <source>
        <dbReference type="ARBA" id="ARBA00022801"/>
    </source>
</evidence>
<evidence type="ECO:0000256" key="7">
    <source>
        <dbReference type="SAM" id="MobiDB-lite"/>
    </source>
</evidence>
<dbReference type="GO" id="GO:0008614">
    <property type="term" value="P:pyridoxine metabolic process"/>
    <property type="evidence" value="ECO:0007669"/>
    <property type="project" value="TreeGrafter"/>
</dbReference>
<organism evidence="8 9">
    <name type="scientific">Triparma retinervis</name>
    <dbReference type="NCBI Taxonomy" id="2557542"/>
    <lineage>
        <taxon>Eukaryota</taxon>
        <taxon>Sar</taxon>
        <taxon>Stramenopiles</taxon>
        <taxon>Ochrophyta</taxon>
        <taxon>Bolidophyceae</taxon>
        <taxon>Parmales</taxon>
        <taxon>Triparmaceae</taxon>
        <taxon>Triparma</taxon>
    </lineage>
</organism>
<comment type="catalytic activity">
    <reaction evidence="6">
        <text>L-glutamine + H2O = L-glutamate + NH4(+)</text>
        <dbReference type="Rhea" id="RHEA:15889"/>
        <dbReference type="ChEBI" id="CHEBI:15377"/>
        <dbReference type="ChEBI" id="CHEBI:28938"/>
        <dbReference type="ChEBI" id="CHEBI:29985"/>
        <dbReference type="ChEBI" id="CHEBI:58359"/>
        <dbReference type="EC" id="3.5.1.2"/>
    </reaction>
</comment>
<reference evidence="8" key="1">
    <citation type="submission" date="2022-07" db="EMBL/GenBank/DDBJ databases">
        <title>Genome analysis of Parmales, a sister group of diatoms, reveals the evolutionary specialization of diatoms from phago-mixotrophs to photoautotrophs.</title>
        <authorList>
            <person name="Ban H."/>
            <person name="Sato S."/>
            <person name="Yoshikawa S."/>
            <person name="Kazumasa Y."/>
            <person name="Nakamura Y."/>
            <person name="Ichinomiya M."/>
            <person name="Saitoh K."/>
            <person name="Sato N."/>
            <person name="Blanc-Mathieu R."/>
            <person name="Endo H."/>
            <person name="Kuwata A."/>
            <person name="Ogata H."/>
        </authorList>
    </citation>
    <scope>NUCLEOTIDE SEQUENCE</scope>
</reference>
<dbReference type="InterPro" id="IPR002161">
    <property type="entry name" value="PdxT/SNO"/>
</dbReference>
<proteinExistence type="inferred from homology"/>
<keyword evidence="3" id="KW-0378">Hydrolase</keyword>
<dbReference type="InterPro" id="IPR029062">
    <property type="entry name" value="Class_I_gatase-like"/>
</dbReference>